<accession>A0AAU9W6N5</accession>
<organism evidence="1 2">
    <name type="scientific">Pocillopora meandrina</name>
    <dbReference type="NCBI Taxonomy" id="46732"/>
    <lineage>
        <taxon>Eukaryota</taxon>
        <taxon>Metazoa</taxon>
        <taxon>Cnidaria</taxon>
        <taxon>Anthozoa</taxon>
        <taxon>Hexacorallia</taxon>
        <taxon>Scleractinia</taxon>
        <taxon>Astrocoeniina</taxon>
        <taxon>Pocilloporidae</taxon>
        <taxon>Pocillopora</taxon>
    </lineage>
</organism>
<dbReference type="Pfam" id="PF15299">
    <property type="entry name" value="ALS2CR8"/>
    <property type="match status" value="1"/>
</dbReference>
<dbReference type="Proteomes" id="UP001159428">
    <property type="component" value="Unassembled WGS sequence"/>
</dbReference>
<sequence length="329" mass="38135">IISGCQKCQSNLAGTWFSHCSLLFLEDFAMDEDQKPTMLRDLEIDFLKEHLNGFSVEGNYCFGYFEGNRAEMDDLLVSFQALNSTCYVLTESHSKEKNHNRFSQTAPPVLENNRGNVLIQLKLDCPAVMQIRCIRVYNDYFIDKAKFLSDNSLVMAKKAILKEINAKSKSDLGFSFRTSTRFHVKIPLSSSHVNQPVGDSSTIGQYVDKRVVDKIYDLVKQNTTNLSEVQRSLHKYVREDLFSGHPEERRQKKTNRRYYPCRQDLRNHIAKAISAVKPRTPEETFLFVHQEPWQQRMLERYGSELALMDATYKTTRYAIPLFFVCVHTN</sequence>
<dbReference type="InterPro" id="IPR029309">
    <property type="entry name" value="CaRF"/>
</dbReference>
<gene>
    <name evidence="1" type="ORF">PMEA_00033584</name>
</gene>
<dbReference type="AlphaFoldDB" id="A0AAU9W6N5"/>
<feature type="non-terminal residue" evidence="1">
    <location>
        <position position="1"/>
    </location>
</feature>
<evidence type="ECO:0000313" key="2">
    <source>
        <dbReference type="Proteomes" id="UP001159428"/>
    </source>
</evidence>
<name>A0AAU9W6N5_9CNID</name>
<dbReference type="EMBL" id="CALNXJ010000008">
    <property type="protein sequence ID" value="CAH3045507.1"/>
    <property type="molecule type" value="Genomic_DNA"/>
</dbReference>
<feature type="non-terminal residue" evidence="1">
    <location>
        <position position="329"/>
    </location>
</feature>
<dbReference type="PANTHER" id="PTHR47456">
    <property type="entry name" value="PHD-TYPE DOMAIN-CONTAINING PROTEIN"/>
    <property type="match status" value="1"/>
</dbReference>
<keyword evidence="2" id="KW-1185">Reference proteome</keyword>
<dbReference type="GO" id="GO:0003700">
    <property type="term" value="F:DNA-binding transcription factor activity"/>
    <property type="evidence" value="ECO:0007669"/>
    <property type="project" value="InterPro"/>
</dbReference>
<proteinExistence type="predicted"/>
<comment type="caution">
    <text evidence="1">The sequence shown here is derived from an EMBL/GenBank/DDBJ whole genome shotgun (WGS) entry which is preliminary data.</text>
</comment>
<protein>
    <submittedName>
        <fullName evidence="1">Uncharacterized protein</fullName>
    </submittedName>
</protein>
<reference evidence="1 2" key="1">
    <citation type="submission" date="2022-05" db="EMBL/GenBank/DDBJ databases">
        <authorList>
            <consortium name="Genoscope - CEA"/>
            <person name="William W."/>
        </authorList>
    </citation>
    <scope>NUCLEOTIDE SEQUENCE [LARGE SCALE GENOMIC DNA]</scope>
</reference>
<evidence type="ECO:0000313" key="1">
    <source>
        <dbReference type="EMBL" id="CAH3045507.1"/>
    </source>
</evidence>